<protein>
    <submittedName>
        <fullName evidence="1">Uncharacterized protein</fullName>
    </submittedName>
</protein>
<dbReference type="EMBL" id="CP025611">
    <property type="protein sequence ID" value="AUN29054.1"/>
    <property type="molecule type" value="Genomic_DNA"/>
</dbReference>
<sequence length="138" mass="15015">MTLPYLIVGSLLFILFIIVLHHLLGQTAWEGMPDREAALTRFRDILPDVPAAGAALSRDGLSALIDLGAESRFGLLLIMGRYATARVVGADTVTGWDLRDNVLTLALADFTAPSFRISFADPAEAAHWRAVLEALRNK</sequence>
<dbReference type="OrthoDB" id="8445114at2"/>
<dbReference type="Proteomes" id="UP000234752">
    <property type="component" value="Chromosome eg_1"/>
</dbReference>
<reference evidence="1 2" key="1">
    <citation type="submission" date="2017-12" db="EMBL/GenBank/DDBJ databases">
        <title>Genomes of bacteria within cyanobacterial aggregates.</title>
        <authorList>
            <person name="Cai H."/>
        </authorList>
    </citation>
    <scope>NUCLEOTIDE SEQUENCE [LARGE SCALE GENOMIC DNA]</scope>
    <source>
        <strain evidence="1 2">TH16</strain>
    </source>
</reference>
<accession>A0A2K9N7J3</accession>
<organism evidence="1 2">
    <name type="scientific">Niveispirillum cyanobacteriorum</name>
    <dbReference type="NCBI Taxonomy" id="1612173"/>
    <lineage>
        <taxon>Bacteria</taxon>
        <taxon>Pseudomonadati</taxon>
        <taxon>Pseudomonadota</taxon>
        <taxon>Alphaproteobacteria</taxon>
        <taxon>Rhodospirillales</taxon>
        <taxon>Azospirillaceae</taxon>
        <taxon>Niveispirillum</taxon>
    </lineage>
</organism>
<keyword evidence="2" id="KW-1185">Reference proteome</keyword>
<dbReference type="KEGG" id="ncb:C0V82_01405"/>
<name>A0A2K9N7J3_9PROT</name>
<dbReference type="AlphaFoldDB" id="A0A2K9N7J3"/>
<gene>
    <name evidence="1" type="ORF">C0V82_01405</name>
</gene>
<dbReference type="RefSeq" id="WP_102110804.1">
    <property type="nucleotide sequence ID" value="NZ_BMGN01000004.1"/>
</dbReference>
<proteinExistence type="predicted"/>
<evidence type="ECO:0000313" key="1">
    <source>
        <dbReference type="EMBL" id="AUN29054.1"/>
    </source>
</evidence>
<evidence type="ECO:0000313" key="2">
    <source>
        <dbReference type="Proteomes" id="UP000234752"/>
    </source>
</evidence>